<evidence type="ECO:0000256" key="1">
    <source>
        <dbReference type="SAM" id="MobiDB-lite"/>
    </source>
</evidence>
<protein>
    <submittedName>
        <fullName evidence="2">Uncharacterized protein</fullName>
    </submittedName>
</protein>
<feature type="compositionally biased region" description="Low complexity" evidence="1">
    <location>
        <begin position="28"/>
        <end position="39"/>
    </location>
</feature>
<dbReference type="VEuPathDB" id="FungiDB:PHYBLDRAFT_146086"/>
<keyword evidence="3" id="KW-1185">Reference proteome</keyword>
<proteinExistence type="predicted"/>
<dbReference type="InParanoid" id="A0A162X681"/>
<dbReference type="RefSeq" id="XP_018290805.1">
    <property type="nucleotide sequence ID" value="XM_018431595.1"/>
</dbReference>
<evidence type="ECO:0000313" key="3">
    <source>
        <dbReference type="Proteomes" id="UP000077315"/>
    </source>
</evidence>
<accession>A0A162X681</accession>
<dbReference type="AlphaFoldDB" id="A0A162X681"/>
<organism evidence="2 3">
    <name type="scientific">Phycomyces blakesleeanus (strain ATCC 8743b / DSM 1359 / FGSC 10004 / NBRC 33097 / NRRL 1555)</name>
    <dbReference type="NCBI Taxonomy" id="763407"/>
    <lineage>
        <taxon>Eukaryota</taxon>
        <taxon>Fungi</taxon>
        <taxon>Fungi incertae sedis</taxon>
        <taxon>Mucoromycota</taxon>
        <taxon>Mucoromycotina</taxon>
        <taxon>Mucoromycetes</taxon>
        <taxon>Mucorales</taxon>
        <taxon>Phycomycetaceae</taxon>
        <taxon>Phycomyces</taxon>
    </lineage>
</organism>
<gene>
    <name evidence="2" type="ORF">PHYBLDRAFT_146086</name>
</gene>
<dbReference type="EMBL" id="KV440982">
    <property type="protein sequence ID" value="OAD72765.1"/>
    <property type="molecule type" value="Genomic_DNA"/>
</dbReference>
<name>A0A162X681_PHYB8</name>
<sequence>MPLSRPSKSKWSTFFTWFTRDIQSRRGSQSSTCSELSTPSTPPPTFGRSKKRLFSNEKNLDIEPVYSHVFLRRLSKRTPNPIPDTPPPETGHLDDLFALALDEINYAEDSRGSPYYSGDRITAREAIEGYTHAYTDLLKHTADLTIRCLLESKTRPRIAQLQEKYDALPEDTH</sequence>
<feature type="region of interest" description="Disordered" evidence="1">
    <location>
        <begin position="23"/>
        <end position="52"/>
    </location>
</feature>
<evidence type="ECO:0000313" key="2">
    <source>
        <dbReference type="EMBL" id="OAD72765.1"/>
    </source>
</evidence>
<dbReference type="OrthoDB" id="273230at2759"/>
<dbReference type="GeneID" id="28992501"/>
<reference evidence="3" key="1">
    <citation type="submission" date="2015-06" db="EMBL/GenBank/DDBJ databases">
        <title>Expansion of signal transduction pathways in fungi by whole-genome duplication.</title>
        <authorList>
            <consortium name="DOE Joint Genome Institute"/>
            <person name="Corrochano L.M."/>
            <person name="Kuo A."/>
            <person name="Marcet-Houben M."/>
            <person name="Polaino S."/>
            <person name="Salamov A."/>
            <person name="Villalobos J.M."/>
            <person name="Alvarez M.I."/>
            <person name="Avalos J."/>
            <person name="Benito E.P."/>
            <person name="Benoit I."/>
            <person name="Burger G."/>
            <person name="Camino L.P."/>
            <person name="Canovas D."/>
            <person name="Cerda-Olmedo E."/>
            <person name="Cheng J.-F."/>
            <person name="Dominguez A."/>
            <person name="Elias M."/>
            <person name="Eslava A.P."/>
            <person name="Glaser F."/>
            <person name="Grimwood J."/>
            <person name="Gutierrez G."/>
            <person name="Heitman J."/>
            <person name="Henrissat B."/>
            <person name="Iturriaga E.A."/>
            <person name="Lang B.F."/>
            <person name="Lavin J.L."/>
            <person name="Lee S."/>
            <person name="Li W."/>
            <person name="Lindquist E."/>
            <person name="Lopez-Garcia S."/>
            <person name="Luque E.M."/>
            <person name="Marcos A.T."/>
            <person name="Martin J."/>
            <person name="McCluskey K."/>
            <person name="Medina H.R."/>
            <person name="Miralles-Duran A."/>
            <person name="Miyazaki A."/>
            <person name="Munoz-Torres E."/>
            <person name="Oguiza J.A."/>
            <person name="Ohm R."/>
            <person name="Olmedo M."/>
            <person name="Orejas M."/>
            <person name="Ortiz-Castellanos L."/>
            <person name="Pisabarro A.G."/>
            <person name="Rodriguez-Romero J."/>
            <person name="Ruiz-Herrera J."/>
            <person name="Ruiz-Vazquez R."/>
            <person name="Sanz C."/>
            <person name="Schackwitz W."/>
            <person name="Schmutz J."/>
            <person name="Shahriari M."/>
            <person name="Shelest E."/>
            <person name="Silva-Franco F."/>
            <person name="Soanes D."/>
            <person name="Syed K."/>
            <person name="Tagua V.G."/>
            <person name="Talbot N.J."/>
            <person name="Thon M."/>
            <person name="De vries R.P."/>
            <person name="Wiebenga A."/>
            <person name="Yadav J.S."/>
            <person name="Braun E.L."/>
            <person name="Baker S."/>
            <person name="Garre V."/>
            <person name="Horwitz B."/>
            <person name="Torres-Martinez S."/>
            <person name="Idnurm A."/>
            <person name="Herrera-Estrella A."/>
            <person name="Gabaldon T."/>
            <person name="Grigoriev I.V."/>
        </authorList>
    </citation>
    <scope>NUCLEOTIDE SEQUENCE [LARGE SCALE GENOMIC DNA]</scope>
    <source>
        <strain evidence="3">NRRL 1555(-)</strain>
    </source>
</reference>
<dbReference type="Proteomes" id="UP000077315">
    <property type="component" value="Unassembled WGS sequence"/>
</dbReference>